<dbReference type="EMBL" id="BNJR01000004">
    <property type="protein sequence ID" value="GHP12960.1"/>
    <property type="molecule type" value="Genomic_DNA"/>
</dbReference>
<accession>A0ABQ3VWQ4</accession>
<evidence type="ECO:0000313" key="2">
    <source>
        <dbReference type="Proteomes" id="UP000604765"/>
    </source>
</evidence>
<reference evidence="1 2" key="1">
    <citation type="journal article" date="2021" name="Int. J. Syst. Evol. Microbiol.">
        <title>Lentilactobacillus fungorum sp. nov., isolated from spent mushroom substrates.</title>
        <authorList>
            <person name="Tohno M."/>
            <person name="Tanizawa Y."/>
            <person name="Kojima Y."/>
            <person name="Sakamoto M."/>
            <person name="Ohkuma M."/>
            <person name="Kobayashi H."/>
        </authorList>
    </citation>
    <scope>NUCLEOTIDE SEQUENCE [LARGE SCALE GENOMIC DNA]</scope>
    <source>
        <strain evidence="1 2">YK48G</strain>
    </source>
</reference>
<evidence type="ECO:0000313" key="1">
    <source>
        <dbReference type="EMBL" id="GHP12960.1"/>
    </source>
</evidence>
<protein>
    <submittedName>
        <fullName evidence="1">Uncharacterized protein</fullName>
    </submittedName>
</protein>
<organism evidence="1 2">
    <name type="scientific">Lentilactobacillus fungorum</name>
    <dbReference type="NCBI Taxonomy" id="2201250"/>
    <lineage>
        <taxon>Bacteria</taxon>
        <taxon>Bacillati</taxon>
        <taxon>Bacillota</taxon>
        <taxon>Bacilli</taxon>
        <taxon>Lactobacillales</taxon>
        <taxon>Lactobacillaceae</taxon>
        <taxon>Lentilactobacillus</taxon>
    </lineage>
</organism>
<name>A0ABQ3VWQ4_9LACO</name>
<dbReference type="Proteomes" id="UP000604765">
    <property type="component" value="Unassembled WGS sequence"/>
</dbReference>
<gene>
    <name evidence="1" type="ORF">YK48G_03850</name>
</gene>
<comment type="caution">
    <text evidence="1">The sequence shown here is derived from an EMBL/GenBank/DDBJ whole genome shotgun (WGS) entry which is preliminary data.</text>
</comment>
<dbReference type="RefSeq" id="WP_203629009.1">
    <property type="nucleotide sequence ID" value="NZ_BNJR01000004.1"/>
</dbReference>
<dbReference type="Gene3D" id="3.10.450.40">
    <property type="match status" value="1"/>
</dbReference>
<keyword evidence="2" id="KW-1185">Reference proteome</keyword>
<proteinExistence type="predicted"/>
<sequence>MIAFGLDSTRDLDFDPNAGVFNMVTDDDEISQKLSSLLNINIAELPWNEDIGLNHNELLASGDDKGVIQAILSDYLEDQWPDLFDSVEITNFSVDYQQRITALEATVTLTTGQTITTDVNSDEGDGENATNE</sequence>